<evidence type="ECO:0000313" key="2">
    <source>
        <dbReference type="EMBL" id="GES86227.1"/>
    </source>
</evidence>
<gene>
    <name evidence="2" type="ORF">RCL2_001329000</name>
    <name evidence="1" type="ORF">RclHR1_00050056</name>
</gene>
<protein>
    <submittedName>
        <fullName evidence="1">Uncharacterized protein</fullName>
    </submittedName>
</protein>
<evidence type="ECO:0000313" key="1">
    <source>
        <dbReference type="EMBL" id="GBC03148.1"/>
    </source>
</evidence>
<keyword evidence="3" id="KW-1185">Reference proteome</keyword>
<proteinExistence type="predicted"/>
<accession>A0A2Z6RJU7</accession>
<sequence>MDKRKFFLRKIKRICVRLRGGTNKIDQSNYLFFSSKLEGSNHEITSLTIEGCINLLKIGLEGLPKLQNLNIWYKNSQGLHELRRKKILSLEQQLEELTDMVLPNITFDLGKLKHEITRLKLNELLSQARIIKTNVENNSKTIIDLLLETQVQIIGKNDPLIQAQLKGQLNAYLNILENNLSKQELQALLDRKTEFIQLKKQIDKLINFLN</sequence>
<dbReference type="EMBL" id="BEXD01003870">
    <property type="protein sequence ID" value="GBC03148.1"/>
    <property type="molecule type" value="Genomic_DNA"/>
</dbReference>
<dbReference type="AlphaFoldDB" id="A0A2Z6RJU7"/>
<dbReference type="Proteomes" id="UP000247702">
    <property type="component" value="Unassembled WGS sequence"/>
</dbReference>
<dbReference type="Proteomes" id="UP000615446">
    <property type="component" value="Unassembled WGS sequence"/>
</dbReference>
<dbReference type="EMBL" id="BLAL01000160">
    <property type="protein sequence ID" value="GES86227.1"/>
    <property type="molecule type" value="Genomic_DNA"/>
</dbReference>
<reference evidence="2" key="2">
    <citation type="submission" date="2019-10" db="EMBL/GenBank/DDBJ databases">
        <title>Conservation and host-specific expression of non-tandemly repeated heterogenous ribosome RNA gene in arbuscular mycorrhizal fungi.</title>
        <authorList>
            <person name="Maeda T."/>
            <person name="Kobayashi Y."/>
            <person name="Nakagawa T."/>
            <person name="Ezawa T."/>
            <person name="Yamaguchi K."/>
            <person name="Bino T."/>
            <person name="Nishimoto Y."/>
            <person name="Shigenobu S."/>
            <person name="Kawaguchi M."/>
        </authorList>
    </citation>
    <scope>NUCLEOTIDE SEQUENCE</scope>
    <source>
        <strain evidence="2">HR1</strain>
    </source>
</reference>
<comment type="caution">
    <text evidence="1">The sequence shown here is derived from an EMBL/GenBank/DDBJ whole genome shotgun (WGS) entry which is preliminary data.</text>
</comment>
<reference evidence="1 3" key="1">
    <citation type="submission" date="2017-11" db="EMBL/GenBank/DDBJ databases">
        <title>The genome of Rhizophagus clarus HR1 reveals common genetic basis of auxotrophy among arbuscular mycorrhizal fungi.</title>
        <authorList>
            <person name="Kobayashi Y."/>
        </authorList>
    </citation>
    <scope>NUCLEOTIDE SEQUENCE [LARGE SCALE GENOMIC DNA]</scope>
    <source>
        <strain evidence="1 3">HR1</strain>
    </source>
</reference>
<organism evidence="1 3">
    <name type="scientific">Rhizophagus clarus</name>
    <dbReference type="NCBI Taxonomy" id="94130"/>
    <lineage>
        <taxon>Eukaryota</taxon>
        <taxon>Fungi</taxon>
        <taxon>Fungi incertae sedis</taxon>
        <taxon>Mucoromycota</taxon>
        <taxon>Glomeromycotina</taxon>
        <taxon>Glomeromycetes</taxon>
        <taxon>Glomerales</taxon>
        <taxon>Glomeraceae</taxon>
        <taxon>Rhizophagus</taxon>
    </lineage>
</organism>
<evidence type="ECO:0000313" key="3">
    <source>
        <dbReference type="Proteomes" id="UP000247702"/>
    </source>
</evidence>
<name>A0A2Z6RJU7_9GLOM</name>